<dbReference type="InterPro" id="IPR018060">
    <property type="entry name" value="HTH_AraC"/>
</dbReference>
<feature type="domain" description="HTH araC/xylS-type" evidence="4">
    <location>
        <begin position="275"/>
        <end position="372"/>
    </location>
</feature>
<dbReference type="InterPro" id="IPR053142">
    <property type="entry name" value="PchR_regulatory_protein"/>
</dbReference>
<protein>
    <submittedName>
        <fullName evidence="5">AraC family ethanolamine operon transcriptional activator</fullName>
    </submittedName>
</protein>
<name>A0A7W9WSE2_9BURK</name>
<dbReference type="AlphaFoldDB" id="A0A7W9WSE2"/>
<dbReference type="InterPro" id="IPR018062">
    <property type="entry name" value="HTH_AraC-typ_CS"/>
</dbReference>
<keyword evidence="6" id="KW-1185">Reference proteome</keyword>
<dbReference type="RefSeq" id="WP_311673899.1">
    <property type="nucleotide sequence ID" value="NZ_JACHBW010000011.1"/>
</dbReference>
<evidence type="ECO:0000256" key="1">
    <source>
        <dbReference type="ARBA" id="ARBA00023015"/>
    </source>
</evidence>
<keyword evidence="2" id="KW-0238">DNA-binding</keyword>
<evidence type="ECO:0000256" key="2">
    <source>
        <dbReference type="ARBA" id="ARBA00023125"/>
    </source>
</evidence>
<evidence type="ECO:0000313" key="6">
    <source>
        <dbReference type="Proteomes" id="UP000571554"/>
    </source>
</evidence>
<dbReference type="SUPFAM" id="SSF46689">
    <property type="entry name" value="Homeodomain-like"/>
    <property type="match status" value="2"/>
</dbReference>
<keyword evidence="1" id="KW-0805">Transcription regulation</keyword>
<dbReference type="GO" id="GO:0043565">
    <property type="term" value="F:sequence-specific DNA binding"/>
    <property type="evidence" value="ECO:0007669"/>
    <property type="project" value="InterPro"/>
</dbReference>
<evidence type="ECO:0000259" key="4">
    <source>
        <dbReference type="PROSITE" id="PS01124"/>
    </source>
</evidence>
<dbReference type="PANTHER" id="PTHR47893:SF1">
    <property type="entry name" value="REGULATORY PROTEIN PCHR"/>
    <property type="match status" value="1"/>
</dbReference>
<dbReference type="Gene3D" id="1.10.10.60">
    <property type="entry name" value="Homeodomain-like"/>
    <property type="match status" value="1"/>
</dbReference>
<proteinExistence type="predicted"/>
<sequence>MRQKRATIQIWQKNKIAVKIRNREDSEQQCCDARTRGARSNRAFKVFQGDLMEAGHWPHEAIQFRSCRSVDEQAALLDTWNQSYCQLSRGPFDGSVTSFMAGAVKVLVEKLNRSVYQRGHVDTRKFAVGIPFHLEGHSLLSGQTSHLDALHVFSGKDGFEFLSPDQHVFVNLEIEPAAVADPITRAQLESIVARIGARSGVVNIAPTQLEPFREVLRILLDHVAGAPHVLGDRASVVSFEKSIVYGLNEALADFAHVPQPERGEARIARNWQLVRSVRDIVEGSPDCPLSVAELCARMHASRRTLQYAFEETTGISPLAYMRAIRLARVRRDLLHAATVTEVATRWGFWHFGNFASEYREQFGELPSETWRRYRA</sequence>
<dbReference type="PROSITE" id="PS00041">
    <property type="entry name" value="HTH_ARAC_FAMILY_1"/>
    <property type="match status" value="1"/>
</dbReference>
<reference evidence="5 6" key="1">
    <citation type="submission" date="2020-08" db="EMBL/GenBank/DDBJ databases">
        <title>Above-ground endophytic microbial communities from plants in different locations in the United States.</title>
        <authorList>
            <person name="Frank C."/>
        </authorList>
    </citation>
    <scope>NUCLEOTIDE SEQUENCE [LARGE SCALE GENOMIC DNA]</scope>
    <source>
        <strain evidence="5 6">WP4_2_2</strain>
    </source>
</reference>
<dbReference type="Pfam" id="PF12833">
    <property type="entry name" value="HTH_18"/>
    <property type="match status" value="1"/>
</dbReference>
<accession>A0A7W9WSE2</accession>
<dbReference type="InterPro" id="IPR009057">
    <property type="entry name" value="Homeodomain-like_sf"/>
</dbReference>
<dbReference type="EMBL" id="JACHBW010000011">
    <property type="protein sequence ID" value="MBB6104145.1"/>
    <property type="molecule type" value="Genomic_DNA"/>
</dbReference>
<evidence type="ECO:0000313" key="5">
    <source>
        <dbReference type="EMBL" id="MBB6104145.1"/>
    </source>
</evidence>
<gene>
    <name evidence="5" type="ORF">F4827_004004</name>
</gene>
<dbReference type="PANTHER" id="PTHR47893">
    <property type="entry name" value="REGULATORY PROTEIN PCHR"/>
    <property type="match status" value="1"/>
</dbReference>
<dbReference type="GO" id="GO:0003700">
    <property type="term" value="F:DNA-binding transcription factor activity"/>
    <property type="evidence" value="ECO:0007669"/>
    <property type="project" value="InterPro"/>
</dbReference>
<comment type="caution">
    <text evidence="5">The sequence shown here is derived from an EMBL/GenBank/DDBJ whole genome shotgun (WGS) entry which is preliminary data.</text>
</comment>
<keyword evidence="3" id="KW-0804">Transcription</keyword>
<dbReference type="SMART" id="SM00342">
    <property type="entry name" value="HTH_ARAC"/>
    <property type="match status" value="1"/>
</dbReference>
<organism evidence="5 6">
    <name type="scientific">Paraburkholderia bannensis</name>
    <dbReference type="NCBI Taxonomy" id="765414"/>
    <lineage>
        <taxon>Bacteria</taxon>
        <taxon>Pseudomonadati</taxon>
        <taxon>Pseudomonadota</taxon>
        <taxon>Betaproteobacteria</taxon>
        <taxon>Burkholderiales</taxon>
        <taxon>Burkholderiaceae</taxon>
        <taxon>Paraburkholderia</taxon>
    </lineage>
</organism>
<dbReference type="Proteomes" id="UP000571554">
    <property type="component" value="Unassembled WGS sequence"/>
</dbReference>
<dbReference type="PROSITE" id="PS01124">
    <property type="entry name" value="HTH_ARAC_FAMILY_2"/>
    <property type="match status" value="1"/>
</dbReference>
<evidence type="ECO:0000256" key="3">
    <source>
        <dbReference type="ARBA" id="ARBA00023163"/>
    </source>
</evidence>